<dbReference type="KEGG" id="srt:Srot_2447"/>
<evidence type="ECO:0000256" key="1">
    <source>
        <dbReference type="ARBA" id="ARBA00001933"/>
    </source>
</evidence>
<reference evidence="3 4" key="1">
    <citation type="journal article" date="2010" name="Stand. Genomic Sci.">
        <title>Complete genome sequence of Segniliparus rotundus type strain (CDC 1076).</title>
        <authorList>
            <person name="Sikorski J."/>
            <person name="Lapidus A."/>
            <person name="Copeland A."/>
            <person name="Misra M."/>
            <person name="Glavina Del Rio T."/>
            <person name="Nolan M."/>
            <person name="Lucas S."/>
            <person name="Chen F."/>
            <person name="Tice H."/>
            <person name="Cheng J.F."/>
            <person name="Jando M."/>
            <person name="Schneider S."/>
            <person name="Bruce D."/>
            <person name="Goodwin L."/>
            <person name="Pitluck S."/>
            <person name="Liolios K."/>
            <person name="Mikhailova N."/>
            <person name="Pati A."/>
            <person name="Ivanova N."/>
            <person name="Mavromatis K."/>
            <person name="Chen A."/>
            <person name="Palaniappan K."/>
            <person name="Chertkov O."/>
            <person name="Land M."/>
            <person name="Hauser L."/>
            <person name="Chang Y.J."/>
            <person name="Jeffries C.D."/>
            <person name="Brettin T."/>
            <person name="Detter J.C."/>
            <person name="Han C."/>
            <person name="Rohde M."/>
            <person name="Goker M."/>
            <person name="Bristow J."/>
            <person name="Eisen J.A."/>
            <person name="Markowitz V."/>
            <person name="Hugenholtz P."/>
            <person name="Kyrpides N.C."/>
            <person name="Klenk H.P."/>
        </authorList>
    </citation>
    <scope>NUCLEOTIDE SEQUENCE [LARGE SCALE GENOMIC DNA]</scope>
    <source>
        <strain evidence="4">ATCC BAA-972 / CDC 1076 / CIP 108378 / DSM 44985 / JCM 13578</strain>
    </source>
</reference>
<sequence>MPGPGYGRIGGAERANAEDVLRTWGLTRYLLPDPETQSWTRRFEKQLCQSLGANYAVAVNSGTSALVTALAGLGVGRGDEVIVPGYTYVASIGAIAHLGATPVLAEVDATLTLDPDDVRDRVTERTKAILAVHMLGAPCDLESLGRIAEERGIFLVEDAAQSCGGAYRGRRLGAIGAAGAYSFNPYKVITTGEGGAAVFAEYRDYYAGYAFQDQGWPPGRELGNEPPGYTPTFGLNLRMPELSAAIGCAQLDQLDAVLADTRRVRDELVAHLSLPPCARLRPSHDHEGDTANVVVVTFEDAGHAQRAAQALGTKTLDDSGRHYYGNMIQLGERGTPGALPKTDDLLRRSVALSVGVSDSHLGSGYGVAPNDSSEQIRARAERFCEAVRATEATR</sequence>
<accession>D6ZBD9</accession>
<proteinExistence type="inferred from homology"/>
<evidence type="ECO:0000313" key="3">
    <source>
        <dbReference type="EMBL" id="ADG98891.1"/>
    </source>
</evidence>
<dbReference type="eggNOG" id="COG0399">
    <property type="taxonomic scope" value="Bacteria"/>
</dbReference>
<dbReference type="Gene3D" id="3.90.1150.10">
    <property type="entry name" value="Aspartate Aminotransferase, domain 1"/>
    <property type="match status" value="1"/>
</dbReference>
<dbReference type="Proteomes" id="UP000002247">
    <property type="component" value="Chromosome"/>
</dbReference>
<evidence type="ECO:0000256" key="2">
    <source>
        <dbReference type="RuleBase" id="RU004508"/>
    </source>
</evidence>
<dbReference type="GO" id="GO:0047310">
    <property type="term" value="F:glutamine-scyllo-inositol transaminase activity"/>
    <property type="evidence" value="ECO:0007669"/>
    <property type="project" value="UniProtKB-EC"/>
</dbReference>
<dbReference type="SUPFAM" id="SSF53383">
    <property type="entry name" value="PLP-dependent transferases"/>
    <property type="match status" value="1"/>
</dbReference>
<protein>
    <submittedName>
        <fullName evidence="3">Glutamine--scyllo-inositol transaminase</fullName>
        <ecNumber evidence="3">2.6.1.50</ecNumber>
    </submittedName>
</protein>
<comment type="cofactor">
    <cofactor evidence="1">
        <name>pyridoxal 5'-phosphate</name>
        <dbReference type="ChEBI" id="CHEBI:597326"/>
    </cofactor>
</comment>
<name>D6ZBD9_SEGRD</name>
<dbReference type="RefSeq" id="WP_013139341.1">
    <property type="nucleotide sequence ID" value="NC_014168.1"/>
</dbReference>
<dbReference type="Pfam" id="PF01041">
    <property type="entry name" value="DegT_DnrJ_EryC1"/>
    <property type="match status" value="1"/>
</dbReference>
<comment type="similarity">
    <text evidence="2">Belongs to the DegT/DnrJ/EryC1 family.</text>
</comment>
<dbReference type="Gene3D" id="3.40.640.10">
    <property type="entry name" value="Type I PLP-dependent aspartate aminotransferase-like (Major domain)"/>
    <property type="match status" value="1"/>
</dbReference>
<keyword evidence="3" id="KW-0808">Transferase</keyword>
<dbReference type="InterPro" id="IPR015424">
    <property type="entry name" value="PyrdxlP-dep_Trfase"/>
</dbReference>
<dbReference type="STRING" id="640132.Srot_2447"/>
<evidence type="ECO:0000313" key="4">
    <source>
        <dbReference type="Proteomes" id="UP000002247"/>
    </source>
</evidence>
<dbReference type="InterPro" id="IPR000653">
    <property type="entry name" value="DegT/StrS_aminotransferase"/>
</dbReference>
<dbReference type="HOGENOM" id="CLU_033332_7_2_11"/>
<keyword evidence="3" id="KW-0032">Aminotransferase</keyword>
<dbReference type="EMBL" id="CP001958">
    <property type="protein sequence ID" value="ADG98891.1"/>
    <property type="molecule type" value="Genomic_DNA"/>
</dbReference>
<dbReference type="OrthoDB" id="9804264at2"/>
<dbReference type="InterPro" id="IPR015421">
    <property type="entry name" value="PyrdxlP-dep_Trfase_major"/>
</dbReference>
<dbReference type="EC" id="2.6.1.50" evidence="3"/>
<dbReference type="GO" id="GO:0030170">
    <property type="term" value="F:pyridoxal phosphate binding"/>
    <property type="evidence" value="ECO:0007669"/>
    <property type="project" value="TreeGrafter"/>
</dbReference>
<organism evidence="3 4">
    <name type="scientific">Segniliparus rotundus (strain ATCC BAA-972 / CDC 1076 / CIP 108378 / DSM 44985 / JCM 13578)</name>
    <dbReference type="NCBI Taxonomy" id="640132"/>
    <lineage>
        <taxon>Bacteria</taxon>
        <taxon>Bacillati</taxon>
        <taxon>Actinomycetota</taxon>
        <taxon>Actinomycetes</taxon>
        <taxon>Mycobacteriales</taxon>
        <taxon>Segniliparaceae</taxon>
        <taxon>Segniliparus</taxon>
    </lineage>
</organism>
<dbReference type="InterPro" id="IPR015422">
    <property type="entry name" value="PyrdxlP-dep_Trfase_small"/>
</dbReference>
<gene>
    <name evidence="3" type="ordered locus">Srot_2447</name>
</gene>
<dbReference type="CDD" id="cd00616">
    <property type="entry name" value="AHBA_syn"/>
    <property type="match status" value="1"/>
</dbReference>
<dbReference type="PANTHER" id="PTHR30244:SF34">
    <property type="entry name" value="DTDP-4-AMINO-4,6-DIDEOXYGALACTOSE TRANSAMINASE"/>
    <property type="match status" value="1"/>
</dbReference>
<keyword evidence="4" id="KW-1185">Reference proteome</keyword>
<dbReference type="GO" id="GO:0000271">
    <property type="term" value="P:polysaccharide biosynthetic process"/>
    <property type="evidence" value="ECO:0007669"/>
    <property type="project" value="TreeGrafter"/>
</dbReference>
<dbReference type="PANTHER" id="PTHR30244">
    <property type="entry name" value="TRANSAMINASE"/>
    <property type="match status" value="1"/>
</dbReference>
<keyword evidence="2" id="KW-0663">Pyridoxal phosphate</keyword>
<dbReference type="AlphaFoldDB" id="D6ZBD9"/>